<dbReference type="InterPro" id="IPR041474">
    <property type="entry name" value="NicS_C"/>
</dbReference>
<dbReference type="PANTHER" id="PTHR30328:SF54">
    <property type="entry name" value="HTH-TYPE TRANSCRIPTIONAL REPRESSOR SCO4008"/>
    <property type="match status" value="1"/>
</dbReference>
<dbReference type="PROSITE" id="PS50977">
    <property type="entry name" value="HTH_TETR_2"/>
    <property type="match status" value="1"/>
</dbReference>
<evidence type="ECO:0000256" key="1">
    <source>
        <dbReference type="ARBA" id="ARBA00023125"/>
    </source>
</evidence>
<protein>
    <submittedName>
        <fullName evidence="5">TetR family transcriptional regulator</fullName>
    </submittedName>
</protein>
<dbReference type="Proteomes" id="UP000706333">
    <property type="component" value="Unassembled WGS sequence"/>
</dbReference>
<dbReference type="SUPFAM" id="SSF46689">
    <property type="entry name" value="Homeodomain-like"/>
    <property type="match status" value="1"/>
</dbReference>
<evidence type="ECO:0000256" key="2">
    <source>
        <dbReference type="PROSITE-ProRule" id="PRU00335"/>
    </source>
</evidence>
<dbReference type="AlphaFoldDB" id="A0A934WG54"/>
<comment type="caution">
    <text evidence="5">The sequence shown here is derived from an EMBL/GenBank/DDBJ whole genome shotgun (WGS) entry which is preliminary data.</text>
</comment>
<evidence type="ECO:0000256" key="3">
    <source>
        <dbReference type="SAM" id="MobiDB-lite"/>
    </source>
</evidence>
<evidence type="ECO:0000313" key="5">
    <source>
        <dbReference type="EMBL" id="MBK5926850.1"/>
    </source>
</evidence>
<dbReference type="InterPro" id="IPR050109">
    <property type="entry name" value="HTH-type_TetR-like_transc_reg"/>
</dbReference>
<dbReference type="InterPro" id="IPR036271">
    <property type="entry name" value="Tet_transcr_reg_TetR-rel_C_sf"/>
</dbReference>
<dbReference type="Pfam" id="PF00440">
    <property type="entry name" value="TetR_N"/>
    <property type="match status" value="1"/>
</dbReference>
<feature type="domain" description="HTH tetR-type" evidence="4">
    <location>
        <begin position="19"/>
        <end position="79"/>
    </location>
</feature>
<reference evidence="5" key="1">
    <citation type="submission" date="2017-05" db="EMBL/GenBank/DDBJ databases">
        <authorList>
            <person name="Imhoff J.F."/>
            <person name="Rahn T."/>
            <person name="Kuenzel S."/>
            <person name="Neulinger S.C."/>
        </authorList>
    </citation>
    <scope>NUCLEOTIDE SEQUENCE</scope>
    <source>
        <strain evidence="5">LMG 28126</strain>
    </source>
</reference>
<dbReference type="PRINTS" id="PR00455">
    <property type="entry name" value="HTHTETR"/>
</dbReference>
<dbReference type="InterPro" id="IPR009057">
    <property type="entry name" value="Homeodomain-like_sf"/>
</dbReference>
<keyword evidence="1 2" id="KW-0238">DNA-binding</keyword>
<dbReference type="EMBL" id="NHSD01000176">
    <property type="protein sequence ID" value="MBK5926850.1"/>
    <property type="molecule type" value="Genomic_DNA"/>
</dbReference>
<dbReference type="GO" id="GO:0003677">
    <property type="term" value="F:DNA binding"/>
    <property type="evidence" value="ECO:0007669"/>
    <property type="project" value="UniProtKB-UniRule"/>
</dbReference>
<evidence type="ECO:0000259" key="4">
    <source>
        <dbReference type="PROSITE" id="PS50977"/>
    </source>
</evidence>
<feature type="DNA-binding region" description="H-T-H motif" evidence="2">
    <location>
        <begin position="42"/>
        <end position="61"/>
    </location>
</feature>
<dbReference type="PANTHER" id="PTHR30328">
    <property type="entry name" value="TRANSCRIPTIONAL REPRESSOR"/>
    <property type="match status" value="1"/>
</dbReference>
<proteinExistence type="predicted"/>
<dbReference type="SUPFAM" id="SSF48498">
    <property type="entry name" value="Tetracyclin repressor-like, C-terminal domain"/>
    <property type="match status" value="1"/>
</dbReference>
<name>A0A934WG54_9RHOB</name>
<gene>
    <name evidence="5" type="ORF">CCR87_05740</name>
</gene>
<dbReference type="Pfam" id="PF17938">
    <property type="entry name" value="TetR_C_29"/>
    <property type="match status" value="1"/>
</dbReference>
<keyword evidence="6" id="KW-1185">Reference proteome</keyword>
<sequence>MDSPPTAPRKPAAKPRNPERTRAQILAVALREFARHGFHGARVERITKAARCNPRMLYHYFGSKEQLYLAALDEVYAGIRAQERSLDLESGPPEQAMQRLVEFTFDFFATNDVFLRMTRNENVLGGRHIQRSRMIRDMSQPLLDAIGRLVARGHAQGAFRERVDPLQLYVSIVALSAHHLNNAATLSATFGTDLTDPAWTRARRDHAVAMVLGYLGADGRGRRPDTEAGT</sequence>
<reference evidence="5" key="2">
    <citation type="journal article" date="2020" name="Microorganisms">
        <title>Osmotic Adaptation and Compatible Solute Biosynthesis of Phototrophic Bacteria as Revealed from Genome Analyses.</title>
        <authorList>
            <person name="Imhoff J.F."/>
            <person name="Rahn T."/>
            <person name="Kunzel S."/>
            <person name="Keller A."/>
            <person name="Neulinger S.C."/>
        </authorList>
    </citation>
    <scope>NUCLEOTIDE SEQUENCE</scope>
    <source>
        <strain evidence="5">LMG 28126</strain>
    </source>
</reference>
<dbReference type="InterPro" id="IPR001647">
    <property type="entry name" value="HTH_TetR"/>
</dbReference>
<accession>A0A934WG54</accession>
<evidence type="ECO:0000313" key="6">
    <source>
        <dbReference type="Proteomes" id="UP000706333"/>
    </source>
</evidence>
<organism evidence="5 6">
    <name type="scientific">Rhodobaculum claviforme</name>
    <dbReference type="NCBI Taxonomy" id="1549854"/>
    <lineage>
        <taxon>Bacteria</taxon>
        <taxon>Pseudomonadati</taxon>
        <taxon>Pseudomonadota</taxon>
        <taxon>Alphaproteobacteria</taxon>
        <taxon>Rhodobacterales</taxon>
        <taxon>Paracoccaceae</taxon>
        <taxon>Rhodobaculum</taxon>
    </lineage>
</organism>
<feature type="region of interest" description="Disordered" evidence="3">
    <location>
        <begin position="1"/>
        <end position="20"/>
    </location>
</feature>
<dbReference type="Gene3D" id="1.10.357.10">
    <property type="entry name" value="Tetracycline Repressor, domain 2"/>
    <property type="match status" value="1"/>
</dbReference>